<organism evidence="8 9">
    <name type="scientific">Desulfoluna limicola</name>
    <dbReference type="NCBI Taxonomy" id="2810562"/>
    <lineage>
        <taxon>Bacteria</taxon>
        <taxon>Pseudomonadati</taxon>
        <taxon>Thermodesulfobacteriota</taxon>
        <taxon>Desulfobacteria</taxon>
        <taxon>Desulfobacterales</taxon>
        <taxon>Desulfolunaceae</taxon>
        <taxon>Desulfoluna</taxon>
    </lineage>
</organism>
<dbReference type="InterPro" id="IPR050445">
    <property type="entry name" value="Bact_polysacc_biosynth/exp"/>
</dbReference>
<keyword evidence="3 6" id="KW-0812">Transmembrane</keyword>
<reference evidence="8 9" key="1">
    <citation type="submission" date="2021-02" db="EMBL/GenBank/DDBJ databases">
        <title>Complete genome of Desulfoluna sp. strain ASN36.</title>
        <authorList>
            <person name="Takahashi A."/>
            <person name="Kojima H."/>
            <person name="Fukui M."/>
        </authorList>
    </citation>
    <scope>NUCLEOTIDE SEQUENCE [LARGE SCALE GENOMIC DNA]</scope>
    <source>
        <strain evidence="8 9">ASN36</strain>
    </source>
</reference>
<feature type="domain" description="Polysaccharide chain length determinant N-terminal" evidence="7">
    <location>
        <begin position="27"/>
        <end position="76"/>
    </location>
</feature>
<dbReference type="PANTHER" id="PTHR32309">
    <property type="entry name" value="TYROSINE-PROTEIN KINASE"/>
    <property type="match status" value="1"/>
</dbReference>
<evidence type="ECO:0000256" key="6">
    <source>
        <dbReference type="SAM" id="Phobius"/>
    </source>
</evidence>
<dbReference type="PANTHER" id="PTHR32309:SF13">
    <property type="entry name" value="FERRIC ENTEROBACTIN TRANSPORT PROTEIN FEPE"/>
    <property type="match status" value="1"/>
</dbReference>
<evidence type="ECO:0000256" key="5">
    <source>
        <dbReference type="ARBA" id="ARBA00023136"/>
    </source>
</evidence>
<evidence type="ECO:0000313" key="9">
    <source>
        <dbReference type="Proteomes" id="UP001320148"/>
    </source>
</evidence>
<evidence type="ECO:0000313" key="8">
    <source>
        <dbReference type="EMBL" id="BCS96489.1"/>
    </source>
</evidence>
<protein>
    <recommendedName>
        <fullName evidence="7">Polysaccharide chain length determinant N-terminal domain-containing protein</fullName>
    </recommendedName>
</protein>
<dbReference type="Proteomes" id="UP001320148">
    <property type="component" value="Chromosome"/>
</dbReference>
<comment type="subcellular location">
    <subcellularLocation>
        <location evidence="1">Cell membrane</location>
        <topology evidence="1">Multi-pass membrane protein</topology>
    </subcellularLocation>
</comment>
<dbReference type="Pfam" id="PF02706">
    <property type="entry name" value="Wzz"/>
    <property type="match status" value="1"/>
</dbReference>
<evidence type="ECO:0000256" key="3">
    <source>
        <dbReference type="ARBA" id="ARBA00022692"/>
    </source>
</evidence>
<feature type="transmembrane region" description="Helical" evidence="6">
    <location>
        <begin position="44"/>
        <end position="63"/>
    </location>
</feature>
<keyword evidence="4 6" id="KW-1133">Transmembrane helix</keyword>
<evidence type="ECO:0000259" key="7">
    <source>
        <dbReference type="Pfam" id="PF02706"/>
    </source>
</evidence>
<dbReference type="InterPro" id="IPR003856">
    <property type="entry name" value="LPS_length_determ_N"/>
</dbReference>
<feature type="transmembrane region" description="Helical" evidence="6">
    <location>
        <begin position="326"/>
        <end position="346"/>
    </location>
</feature>
<dbReference type="RefSeq" id="WP_236892800.1">
    <property type="nucleotide sequence ID" value="NZ_AP024488.1"/>
</dbReference>
<dbReference type="EMBL" id="AP024488">
    <property type="protein sequence ID" value="BCS96489.1"/>
    <property type="molecule type" value="Genomic_DNA"/>
</dbReference>
<keyword evidence="9" id="KW-1185">Reference proteome</keyword>
<sequence length="353" mass="39935">MTSETSNRYPIKNESMQPYQSISYADDEIDLKEIFATLWRCRNLISLGVLVFVFSAVVIVFTMPDVYRVKSLVSPGIVSREPGGEVKFTNNLQNYKGQIDAGAYTTRLDKLLSVQDDDMRYSSKRLRASIPKNSSALLISYDTTNKDFGMAVLGHLISLLSKEDHRIITEYVEGLQVGIELNEKSINEYCQQIDLFSKCLNDLEKEKHDIQQQVSATIKSTDIYSAHGVKSLAASAVSEESLYKALLYNNMVVQNRQNLADLNKELSGINSQIDSYITNRQSIAEVVRELRSTVDESSRIIKNIKPFQEIIPIMTEDWRVGPKRGLIVILSFVGGLLFMILLAFTVEYFKPNK</sequence>
<evidence type="ECO:0000256" key="4">
    <source>
        <dbReference type="ARBA" id="ARBA00022989"/>
    </source>
</evidence>
<proteinExistence type="predicted"/>
<keyword evidence="5 6" id="KW-0472">Membrane</keyword>
<evidence type="ECO:0000256" key="1">
    <source>
        <dbReference type="ARBA" id="ARBA00004651"/>
    </source>
</evidence>
<name>A0ABM7PFW7_9BACT</name>
<evidence type="ECO:0000256" key="2">
    <source>
        <dbReference type="ARBA" id="ARBA00022475"/>
    </source>
</evidence>
<accession>A0ABM7PFW7</accession>
<keyword evidence="2" id="KW-1003">Cell membrane</keyword>
<gene>
    <name evidence="8" type="ORF">DSLASN_21210</name>
</gene>